<dbReference type="InterPro" id="IPR023575">
    <property type="entry name" value="Ribosomal_uS19_SF"/>
</dbReference>
<dbReference type="Gene3D" id="3.30.860.10">
    <property type="entry name" value="30s Ribosomal Protein S19, Chain A"/>
    <property type="match status" value="1"/>
</dbReference>
<gene>
    <name evidence="5" type="ORF">J0S82_003534</name>
</gene>
<comment type="similarity">
    <text evidence="1">Belongs to the universal ribosomal protein uS19 family.</text>
</comment>
<accession>A0A8J6ALY1</accession>
<keyword evidence="6" id="KW-1185">Reference proteome</keyword>
<dbReference type="GO" id="GO:0003735">
    <property type="term" value="F:structural constituent of ribosome"/>
    <property type="evidence" value="ECO:0007669"/>
    <property type="project" value="InterPro"/>
</dbReference>
<dbReference type="GO" id="GO:0006412">
    <property type="term" value="P:translation"/>
    <property type="evidence" value="ECO:0007669"/>
    <property type="project" value="InterPro"/>
</dbReference>
<dbReference type="Proteomes" id="UP000700334">
    <property type="component" value="Unassembled WGS sequence"/>
</dbReference>
<proteinExistence type="inferred from homology"/>
<organism evidence="5 6">
    <name type="scientific">Galemys pyrenaicus</name>
    <name type="common">Iberian desman</name>
    <name type="synonym">Pyrenean desman</name>
    <dbReference type="NCBI Taxonomy" id="202257"/>
    <lineage>
        <taxon>Eukaryota</taxon>
        <taxon>Metazoa</taxon>
        <taxon>Chordata</taxon>
        <taxon>Craniata</taxon>
        <taxon>Vertebrata</taxon>
        <taxon>Euteleostomi</taxon>
        <taxon>Mammalia</taxon>
        <taxon>Eutheria</taxon>
        <taxon>Laurasiatheria</taxon>
        <taxon>Eulipotyphla</taxon>
        <taxon>Talpidae</taxon>
        <taxon>Galemys</taxon>
    </lineage>
</organism>
<keyword evidence="3" id="KW-0687">Ribonucleoprotein</keyword>
<reference evidence="5" key="1">
    <citation type="journal article" date="2021" name="Evol. Appl.">
        <title>The genome of the Pyrenean desman and the effects of bottlenecks and inbreeding on the genomic landscape of an endangered species.</title>
        <authorList>
            <person name="Escoda L."/>
            <person name="Castresana J."/>
        </authorList>
    </citation>
    <scope>NUCLEOTIDE SEQUENCE</scope>
    <source>
        <strain evidence="5">IBE-C5619</strain>
    </source>
</reference>
<dbReference type="EMBL" id="JAGFMF010011752">
    <property type="protein sequence ID" value="KAG8513934.1"/>
    <property type="molecule type" value="Genomic_DNA"/>
</dbReference>
<dbReference type="AlphaFoldDB" id="A0A8J6ALY1"/>
<evidence type="ECO:0000256" key="4">
    <source>
        <dbReference type="ARBA" id="ARBA00035469"/>
    </source>
</evidence>
<name>A0A8J6ALY1_GALPY</name>
<evidence type="ECO:0000256" key="2">
    <source>
        <dbReference type="ARBA" id="ARBA00022980"/>
    </source>
</evidence>
<feature type="non-terminal residue" evidence="5">
    <location>
        <position position="1"/>
    </location>
</feature>
<sequence>VTTWRKRNRSNSELSTCHCWDLELHVSCEQLTQPHSSRRQRLLIWACHSLLKRLRKDKEAPPMEKQKVVKSPLLATTIFLNGGQPGGRLHWQEFQSGGHQA</sequence>
<dbReference type="GO" id="GO:1990904">
    <property type="term" value="C:ribonucleoprotein complex"/>
    <property type="evidence" value="ECO:0007669"/>
    <property type="project" value="UniProtKB-KW"/>
</dbReference>
<evidence type="ECO:0000313" key="5">
    <source>
        <dbReference type="EMBL" id="KAG8513934.1"/>
    </source>
</evidence>
<dbReference type="GO" id="GO:0005840">
    <property type="term" value="C:ribosome"/>
    <property type="evidence" value="ECO:0007669"/>
    <property type="project" value="UniProtKB-KW"/>
</dbReference>
<protein>
    <recommendedName>
        <fullName evidence="4">40S ribosomal protein S15</fullName>
    </recommendedName>
</protein>
<keyword evidence="2" id="KW-0689">Ribosomal protein</keyword>
<evidence type="ECO:0000313" key="6">
    <source>
        <dbReference type="Proteomes" id="UP000700334"/>
    </source>
</evidence>
<evidence type="ECO:0000256" key="1">
    <source>
        <dbReference type="ARBA" id="ARBA00007345"/>
    </source>
</evidence>
<evidence type="ECO:0000256" key="3">
    <source>
        <dbReference type="ARBA" id="ARBA00023274"/>
    </source>
</evidence>
<comment type="caution">
    <text evidence="5">The sequence shown here is derived from an EMBL/GenBank/DDBJ whole genome shotgun (WGS) entry which is preliminary data.</text>
</comment>